<reference evidence="1" key="1">
    <citation type="submission" date="2020-10" db="EMBL/GenBank/DDBJ databases">
        <authorList>
            <person name="Kikuchi T."/>
        </authorList>
    </citation>
    <scope>NUCLEOTIDE SEQUENCE</scope>
    <source>
        <strain evidence="1">NKZ352</strain>
    </source>
</reference>
<name>A0A8S1H7M4_9PELO</name>
<evidence type="ECO:0000313" key="2">
    <source>
        <dbReference type="Proteomes" id="UP000835052"/>
    </source>
</evidence>
<sequence length="70" mass="7637">MANTLLNSTMELENIAPLGSPFLEQAIKLKRWASYHLSVATAVLQYLYGILPESLEPGSRAFAATGPPEF</sequence>
<organism evidence="1 2">
    <name type="scientific">Caenorhabditis auriculariae</name>
    <dbReference type="NCBI Taxonomy" id="2777116"/>
    <lineage>
        <taxon>Eukaryota</taxon>
        <taxon>Metazoa</taxon>
        <taxon>Ecdysozoa</taxon>
        <taxon>Nematoda</taxon>
        <taxon>Chromadorea</taxon>
        <taxon>Rhabditida</taxon>
        <taxon>Rhabditina</taxon>
        <taxon>Rhabditomorpha</taxon>
        <taxon>Rhabditoidea</taxon>
        <taxon>Rhabditidae</taxon>
        <taxon>Peloderinae</taxon>
        <taxon>Caenorhabditis</taxon>
    </lineage>
</organism>
<dbReference type="Proteomes" id="UP000835052">
    <property type="component" value="Unassembled WGS sequence"/>
</dbReference>
<dbReference type="EMBL" id="CAJGYM010000019">
    <property type="protein sequence ID" value="CAD6191172.1"/>
    <property type="molecule type" value="Genomic_DNA"/>
</dbReference>
<protein>
    <submittedName>
        <fullName evidence="1">Uncharacterized protein</fullName>
    </submittedName>
</protein>
<gene>
    <name evidence="1" type="ORF">CAUJ_LOCUS7091</name>
</gene>
<comment type="caution">
    <text evidence="1">The sequence shown here is derived from an EMBL/GenBank/DDBJ whole genome shotgun (WGS) entry which is preliminary data.</text>
</comment>
<keyword evidence="2" id="KW-1185">Reference proteome</keyword>
<evidence type="ECO:0000313" key="1">
    <source>
        <dbReference type="EMBL" id="CAD6191172.1"/>
    </source>
</evidence>
<accession>A0A8S1H7M4</accession>
<proteinExistence type="predicted"/>
<dbReference type="AlphaFoldDB" id="A0A8S1H7M4"/>